<evidence type="ECO:0000256" key="1">
    <source>
        <dbReference type="ARBA" id="ARBA00022574"/>
    </source>
</evidence>
<feature type="compositionally biased region" description="Low complexity" evidence="3">
    <location>
        <begin position="1"/>
        <end position="22"/>
    </location>
</feature>
<feature type="region of interest" description="Disordered" evidence="3">
    <location>
        <begin position="1"/>
        <end position="68"/>
    </location>
</feature>
<keyword evidence="2" id="KW-0677">Repeat</keyword>
<dbReference type="PANTHER" id="PTHR11227">
    <property type="entry name" value="WD-REPEAT PROTEIN INTERACTING WITH PHOSPHOINOSIDES WIPI -RELATED"/>
    <property type="match status" value="1"/>
</dbReference>
<keyword evidence="5" id="KW-1185">Reference proteome</keyword>
<accession>A0AAE2D0X1</accession>
<evidence type="ECO:0000256" key="3">
    <source>
        <dbReference type="SAM" id="MobiDB-lite"/>
    </source>
</evidence>
<evidence type="ECO:0000313" key="5">
    <source>
        <dbReference type="Proteomes" id="UP001293254"/>
    </source>
</evidence>
<sequence>MATLSSFSSHPSSNPSSNFVSPMLQPFLEHQGSQPDPAPDDYPPYDAVPDDDSREFSSTTNNSAIANRNNDPIKLLHVSFNQDHGCFAIGTDRGFRIYNCDPFREIFRRDFDGNGGVGAVEMLFPVQHPCFSRRR</sequence>
<evidence type="ECO:0000313" key="4">
    <source>
        <dbReference type="EMBL" id="KAK4441753.1"/>
    </source>
</evidence>
<reference evidence="4" key="2">
    <citation type="journal article" date="2024" name="Plant">
        <title>Genomic evolution and insights into agronomic trait innovations of Sesamum species.</title>
        <authorList>
            <person name="Miao H."/>
            <person name="Wang L."/>
            <person name="Qu L."/>
            <person name="Liu H."/>
            <person name="Sun Y."/>
            <person name="Le M."/>
            <person name="Wang Q."/>
            <person name="Wei S."/>
            <person name="Zheng Y."/>
            <person name="Lin W."/>
            <person name="Duan Y."/>
            <person name="Cao H."/>
            <person name="Xiong S."/>
            <person name="Wang X."/>
            <person name="Wei L."/>
            <person name="Li C."/>
            <person name="Ma Q."/>
            <person name="Ju M."/>
            <person name="Zhao R."/>
            <person name="Li G."/>
            <person name="Mu C."/>
            <person name="Tian Q."/>
            <person name="Mei H."/>
            <person name="Zhang T."/>
            <person name="Gao T."/>
            <person name="Zhang H."/>
        </authorList>
    </citation>
    <scope>NUCLEOTIDE SEQUENCE</scope>
    <source>
        <strain evidence="4">3651</strain>
    </source>
</reference>
<organism evidence="4 5">
    <name type="scientific">Sesamum alatum</name>
    <dbReference type="NCBI Taxonomy" id="300844"/>
    <lineage>
        <taxon>Eukaryota</taxon>
        <taxon>Viridiplantae</taxon>
        <taxon>Streptophyta</taxon>
        <taxon>Embryophyta</taxon>
        <taxon>Tracheophyta</taxon>
        <taxon>Spermatophyta</taxon>
        <taxon>Magnoliopsida</taxon>
        <taxon>eudicotyledons</taxon>
        <taxon>Gunneridae</taxon>
        <taxon>Pentapetalae</taxon>
        <taxon>asterids</taxon>
        <taxon>lamiids</taxon>
        <taxon>Lamiales</taxon>
        <taxon>Pedaliaceae</taxon>
        <taxon>Sesamum</taxon>
    </lineage>
</organism>
<dbReference type="InterPro" id="IPR048720">
    <property type="entry name" value="PROPPIN"/>
</dbReference>
<dbReference type="AlphaFoldDB" id="A0AAE2D0X1"/>
<protein>
    <submittedName>
        <fullName evidence="4">Autophagy-related protein 18a</fullName>
    </submittedName>
</protein>
<reference evidence="4" key="1">
    <citation type="submission" date="2020-06" db="EMBL/GenBank/DDBJ databases">
        <authorList>
            <person name="Li T."/>
            <person name="Hu X."/>
            <person name="Zhang T."/>
            <person name="Song X."/>
            <person name="Zhang H."/>
            <person name="Dai N."/>
            <person name="Sheng W."/>
            <person name="Hou X."/>
            <person name="Wei L."/>
        </authorList>
    </citation>
    <scope>NUCLEOTIDE SEQUENCE</scope>
    <source>
        <strain evidence="4">3651</strain>
        <tissue evidence="4">Leaf</tissue>
    </source>
</reference>
<proteinExistence type="predicted"/>
<comment type="caution">
    <text evidence="4">The sequence shown here is derived from an EMBL/GenBank/DDBJ whole genome shotgun (WGS) entry which is preliminary data.</text>
</comment>
<feature type="compositionally biased region" description="Polar residues" evidence="3">
    <location>
        <begin position="56"/>
        <end position="68"/>
    </location>
</feature>
<dbReference type="EMBL" id="JACGWO010000001">
    <property type="protein sequence ID" value="KAK4441753.1"/>
    <property type="molecule type" value="Genomic_DNA"/>
</dbReference>
<dbReference type="Proteomes" id="UP001293254">
    <property type="component" value="Unassembled WGS sequence"/>
</dbReference>
<gene>
    <name evidence="4" type="ORF">Salat_0510200</name>
</gene>
<evidence type="ECO:0000256" key="2">
    <source>
        <dbReference type="ARBA" id="ARBA00022737"/>
    </source>
</evidence>
<name>A0AAE2D0X1_9LAMI</name>
<keyword evidence="1" id="KW-0853">WD repeat</keyword>